<evidence type="ECO:0000313" key="5">
    <source>
        <dbReference type="Proteomes" id="UP000019460"/>
    </source>
</evidence>
<evidence type="ECO:0000259" key="3">
    <source>
        <dbReference type="Pfam" id="PF14238"/>
    </source>
</evidence>
<protein>
    <recommendedName>
        <fullName evidence="3">DUF4340 domain-containing protein</fullName>
    </recommendedName>
</protein>
<dbReference type="Proteomes" id="UP000019460">
    <property type="component" value="Unassembled WGS sequence"/>
</dbReference>
<dbReference type="eggNOG" id="ENOG5031F07">
    <property type="taxonomic scope" value="Bacteria"/>
</dbReference>
<dbReference type="InterPro" id="IPR025641">
    <property type="entry name" value="DUF4340"/>
</dbReference>
<proteinExistence type="predicted"/>
<dbReference type="RefSeq" id="WP_081763601.1">
    <property type="nucleotide sequence ID" value="NZ_AONC01000070.1"/>
</dbReference>
<comment type="caution">
    <text evidence="4">The sequence shown here is derived from an EMBL/GenBank/DDBJ whole genome shotgun (WGS) entry which is preliminary data.</text>
</comment>
<keyword evidence="5" id="KW-1185">Reference proteome</keyword>
<evidence type="ECO:0000256" key="2">
    <source>
        <dbReference type="SAM" id="Phobius"/>
    </source>
</evidence>
<dbReference type="Pfam" id="PF14238">
    <property type="entry name" value="DUF4340"/>
    <property type="match status" value="1"/>
</dbReference>
<feature type="domain" description="DUF4340" evidence="3">
    <location>
        <begin position="99"/>
        <end position="274"/>
    </location>
</feature>
<dbReference type="STRING" id="1249627.D779_3747"/>
<dbReference type="AlphaFoldDB" id="W9V1S8"/>
<evidence type="ECO:0000256" key="1">
    <source>
        <dbReference type="SAM" id="MobiDB-lite"/>
    </source>
</evidence>
<dbReference type="OrthoDB" id="5431982at2"/>
<gene>
    <name evidence="4" type="ORF">D779_3747</name>
</gene>
<feature type="compositionally biased region" description="Polar residues" evidence="1">
    <location>
        <begin position="1"/>
        <end position="22"/>
    </location>
</feature>
<keyword evidence="2" id="KW-0472">Membrane</keyword>
<organism evidence="4 5">
    <name type="scientific">Imhoffiella purpurea</name>
    <dbReference type="NCBI Taxonomy" id="1249627"/>
    <lineage>
        <taxon>Bacteria</taxon>
        <taxon>Pseudomonadati</taxon>
        <taxon>Pseudomonadota</taxon>
        <taxon>Gammaproteobacteria</taxon>
        <taxon>Chromatiales</taxon>
        <taxon>Chromatiaceae</taxon>
        <taxon>Imhoffiella</taxon>
    </lineage>
</organism>
<accession>W9V1S8</accession>
<feature type="region of interest" description="Disordered" evidence="1">
    <location>
        <begin position="1"/>
        <end position="24"/>
    </location>
</feature>
<reference evidence="4 5" key="1">
    <citation type="submission" date="2012-11" db="EMBL/GenBank/DDBJ databases">
        <title>Genome assembly of Thiorhodococcus sp. AK35.</title>
        <authorList>
            <person name="Nupur N."/>
            <person name="Khatri I."/>
            <person name="Subramanian S."/>
            <person name="Pinnaka A."/>
        </authorList>
    </citation>
    <scope>NUCLEOTIDE SEQUENCE [LARGE SCALE GENOMIC DNA]</scope>
    <source>
        <strain evidence="4 5">AK35</strain>
    </source>
</reference>
<feature type="region of interest" description="Disordered" evidence="1">
    <location>
        <begin position="328"/>
        <end position="372"/>
    </location>
</feature>
<keyword evidence="2" id="KW-0812">Transmembrane</keyword>
<feature type="compositionally biased region" description="Low complexity" evidence="1">
    <location>
        <begin position="349"/>
        <end position="362"/>
    </location>
</feature>
<evidence type="ECO:0000313" key="4">
    <source>
        <dbReference type="EMBL" id="EXJ13423.1"/>
    </source>
</evidence>
<dbReference type="EMBL" id="AONC01000070">
    <property type="protein sequence ID" value="EXJ13423.1"/>
    <property type="molecule type" value="Genomic_DNA"/>
</dbReference>
<sequence>MKQQTSTESKMTETPSQPTAQSLGWRPDLRAPWVMVLIALLGLQLLLALGVSLTESRMNAPAPQTPLVDLEPNQVQRVTIAGSEPSDSVTLSRRSDGGWVLADLADFPADGAKMDRLLTQLAGLKRPLPVATSEEARTRFKVADDAFERRLVLGDGKGELATLLFGESGGFRRLFGRPADDPAVYELPLAISDVSNRRDDWIDRSQLQIERPKITAIGTDDWTLTKGEEGWTLDGQEAQVDQSAVDALLMKVANLGYRGVLGIQDEPDYDQENPKLTLVIHLEGDKTRTYRISQAKDSEDYVLKDADRPYYFKLSQYDLEGVLDLKADDLKAEPEGPAQTQEPADELEAAPAAEDTPATVEPKAASAPSQAD</sequence>
<name>W9V1S8_9GAMM</name>
<keyword evidence="2" id="KW-1133">Transmembrane helix</keyword>
<feature type="transmembrane region" description="Helical" evidence="2">
    <location>
        <begin position="33"/>
        <end position="53"/>
    </location>
</feature>